<dbReference type="AlphaFoldDB" id="A0A7U9TH69"/>
<dbReference type="GO" id="GO:0002949">
    <property type="term" value="P:tRNA threonylcarbamoyladenosine modification"/>
    <property type="evidence" value="ECO:0007669"/>
    <property type="project" value="InterPro"/>
</dbReference>
<dbReference type="InterPro" id="IPR043129">
    <property type="entry name" value="ATPase_NBD"/>
</dbReference>
<dbReference type="InterPro" id="IPR022496">
    <property type="entry name" value="T6A_TsaB"/>
</dbReference>
<accession>A0A7U9TH69</accession>
<feature type="domain" description="Gcp-like" evidence="1">
    <location>
        <begin position="31"/>
        <end position="121"/>
    </location>
</feature>
<dbReference type="RefSeq" id="WP_176239028.1">
    <property type="nucleotide sequence ID" value="NZ_AP024412.1"/>
</dbReference>
<sequence>MKKRLLFDVSTSVMFVGYAKDDELADFSIRIAKRDHAKYLVDRIEQVIKRNHLTIDDIDEIIIGIGPGSYTGLRIAVMVGKMLAYTKNIPLRTVSSLYFMTSGYEEKVAALIDARRGFVFSEVHDKDQILLEDGYRYLDDLSSIDVYKGSKTVFIDDRNFLVSAKLVYQKSVLVKNVHDLVPNYLRKTEAENNHDKKSRS</sequence>
<dbReference type="EMBL" id="AP024412">
    <property type="protein sequence ID" value="BCR35152.1"/>
    <property type="molecule type" value="Genomic_DNA"/>
</dbReference>
<dbReference type="Gene3D" id="3.30.420.40">
    <property type="match status" value="1"/>
</dbReference>
<proteinExistence type="predicted"/>
<evidence type="ECO:0000259" key="1">
    <source>
        <dbReference type="Pfam" id="PF00814"/>
    </source>
</evidence>
<gene>
    <name evidence="2" type="ORF">MPAN_000450</name>
</gene>
<organism evidence="2 3">
    <name type="scientific">Mariniplasma anaerobium</name>
    <dbReference type="NCBI Taxonomy" id="2735436"/>
    <lineage>
        <taxon>Bacteria</taxon>
        <taxon>Bacillati</taxon>
        <taxon>Mycoplasmatota</taxon>
        <taxon>Mollicutes</taxon>
        <taxon>Acholeplasmatales</taxon>
        <taxon>Acholeplasmataceae</taxon>
        <taxon>Mariniplasma</taxon>
    </lineage>
</organism>
<dbReference type="Pfam" id="PF00814">
    <property type="entry name" value="TsaD"/>
    <property type="match status" value="1"/>
</dbReference>
<dbReference type="SUPFAM" id="SSF53067">
    <property type="entry name" value="Actin-like ATPase domain"/>
    <property type="match status" value="1"/>
</dbReference>
<protein>
    <submittedName>
        <fullName evidence="2">tRNA (Adenosine(37)-N6)-threonylcarbamoyltransferase complex dimerization subunit type 1 TsaB</fullName>
    </submittedName>
</protein>
<dbReference type="Gene3D" id="3.30.420.200">
    <property type="match status" value="1"/>
</dbReference>
<dbReference type="NCBIfam" id="TIGR03725">
    <property type="entry name" value="T6A_YeaZ"/>
    <property type="match status" value="1"/>
</dbReference>
<dbReference type="Proteomes" id="UP000620133">
    <property type="component" value="Chromosome"/>
</dbReference>
<keyword evidence="3" id="KW-1185">Reference proteome</keyword>
<evidence type="ECO:0000313" key="2">
    <source>
        <dbReference type="EMBL" id="BCR35152.1"/>
    </source>
</evidence>
<dbReference type="KEGG" id="manr:MPAN_000450"/>
<evidence type="ECO:0000313" key="3">
    <source>
        <dbReference type="Proteomes" id="UP000620133"/>
    </source>
</evidence>
<dbReference type="InterPro" id="IPR000905">
    <property type="entry name" value="Gcp-like_dom"/>
</dbReference>
<reference evidence="2" key="1">
    <citation type="submission" date="2021-01" db="EMBL/GenBank/DDBJ databases">
        <title>Draft genome sequence of Acholeplasmataceae bacterium strain Mahy22.</title>
        <authorList>
            <person name="Watanabe M."/>
            <person name="Kojima H."/>
            <person name="Fukui M."/>
        </authorList>
    </citation>
    <scope>NUCLEOTIDE SEQUENCE</scope>
    <source>
        <strain evidence="2">Mahy22</strain>
    </source>
</reference>
<name>A0A7U9TH69_9MOLU</name>